<evidence type="ECO:0000259" key="17">
    <source>
        <dbReference type="Pfam" id="PF02563"/>
    </source>
</evidence>
<keyword evidence="4" id="KW-1134">Transmembrane beta strand</keyword>
<evidence type="ECO:0000313" key="20">
    <source>
        <dbReference type="EMBL" id="MFD2094769.1"/>
    </source>
</evidence>
<evidence type="ECO:0000256" key="12">
    <source>
        <dbReference type="ARBA" id="ARBA00023139"/>
    </source>
</evidence>
<evidence type="ECO:0000256" key="1">
    <source>
        <dbReference type="ARBA" id="ARBA00004571"/>
    </source>
</evidence>
<keyword evidence="9" id="KW-0406">Ion transport</keyword>
<sequence length="923" mass="101433">MIRSKFVRLVFSSLLACLSLGALAATPTSAQIEQFKRLPKAQQEALARQYGIDINQLNRSGRSGQVNPAQMPQTMYPRGTQFDEQGNPIDPSLSEQKVKDEEDPDQLKPFGYELFAASPSTFAPANMALVPGNYIIGPGDTVNVQLYGKENQEHEFQVTREGTIDFPAFGPVKIAGLTYSELKKFIKDEVDRQTIGISANVTLGELRSIQVFVLGEAHKPGAYTVSALSTITHALFVNGGVSDIGSLRNIQLKRAGKTVATLDLYDLLTKGDTSKDMRLQSGDVVFIPPVGDTVSVDGEVRRPAIYEISGKETMADLVGLAGGFKSGAYPRQSVLERIDGSKLRKPYNLDLTAERDLGKKAQDGDFLRVMSASSSFDSSVTLMGAVTRPGLYAWHEGMRISELIRNRSSDLLGYADLDYALVVRELNVRGDIEVLQFAPADVLNSPKGEHDYLLSSRDSLIFFSRFERSASVNNGLSELAGTPEQLQKLREKRLEQRQESNEFWQAYLTAFLGIDPSLTGVELEEEIQTKLSTMGIRESSLKQMISGQSGVGQISYQDAHEYSRKRLLLPIVNQLQAQGRSGQPIQLVEIDGAVKNPGVYPLPVNGRISDVVTAAGGLSESAFTLTAELARNRVEDDMRVSIEHLSFNVHKALNGDSTQNLDLKSKDRINIHHLPDYQEDMKVTLKGEVVFPGTYAIKRGETLLDVIKRAGGFTEYAHTDGSIFTRASVRKQESKFLEKIAKDLRTELAGMSLRTSSGSGQLVDYEQLQQLLNDITKVEPVGRMVVDIPAMMAGNTAFNIALEPGDELVVPAFRNSLNVLGQVQLPITHLFDERLTVDDYIARSGGMKKQADDDRIYVIRANGSVMIPEKSFWFSGNATTQLAPGDTIVVPLDVEYMDNLTLWTNVTQILYQTGVAIAAVASL</sequence>
<feature type="domain" description="Soluble ligand binding" evidence="18">
    <location>
        <begin position="819"/>
        <end position="866"/>
    </location>
</feature>
<evidence type="ECO:0000256" key="11">
    <source>
        <dbReference type="ARBA" id="ARBA00023136"/>
    </source>
</evidence>
<evidence type="ECO:0000256" key="9">
    <source>
        <dbReference type="ARBA" id="ARBA00023065"/>
    </source>
</evidence>
<dbReference type="RefSeq" id="WP_345338237.1">
    <property type="nucleotide sequence ID" value="NZ_BAABLI010000004.1"/>
</dbReference>
<evidence type="ECO:0000256" key="5">
    <source>
        <dbReference type="ARBA" id="ARBA00022597"/>
    </source>
</evidence>
<evidence type="ECO:0000256" key="6">
    <source>
        <dbReference type="ARBA" id="ARBA00022692"/>
    </source>
</evidence>
<comment type="caution">
    <text evidence="20">The sequence shown here is derived from an EMBL/GenBank/DDBJ whole genome shotgun (WGS) entry which is preliminary data.</text>
</comment>
<feature type="signal peptide" evidence="16">
    <location>
        <begin position="1"/>
        <end position="24"/>
    </location>
</feature>
<evidence type="ECO:0000256" key="14">
    <source>
        <dbReference type="ARBA" id="ARBA00023288"/>
    </source>
</evidence>
<name>A0ABW4XJ16_9GAMM</name>
<feature type="domain" description="Soluble ligand binding" evidence="18">
    <location>
        <begin position="294"/>
        <end position="341"/>
    </location>
</feature>
<keyword evidence="6" id="KW-0812">Transmembrane</keyword>
<keyword evidence="7 16" id="KW-0732">Signal</keyword>
<dbReference type="PANTHER" id="PTHR33619">
    <property type="entry name" value="POLYSACCHARIDE EXPORT PROTEIN GFCE-RELATED"/>
    <property type="match status" value="1"/>
</dbReference>
<dbReference type="InterPro" id="IPR049712">
    <property type="entry name" value="Poly_export"/>
</dbReference>
<keyword evidence="8" id="KW-0625">Polysaccharide transport</keyword>
<dbReference type="Gene3D" id="3.10.560.10">
    <property type="entry name" value="Outer membrane lipoprotein wza domain like"/>
    <property type="match status" value="6"/>
</dbReference>
<dbReference type="EMBL" id="JBHUHT010000007">
    <property type="protein sequence ID" value="MFD2094769.1"/>
    <property type="molecule type" value="Genomic_DNA"/>
</dbReference>
<keyword evidence="11" id="KW-0472">Membrane</keyword>
<evidence type="ECO:0000256" key="7">
    <source>
        <dbReference type="ARBA" id="ARBA00022729"/>
    </source>
</evidence>
<feature type="region of interest" description="Disordered" evidence="15">
    <location>
        <begin position="57"/>
        <end position="103"/>
    </location>
</feature>
<dbReference type="InterPro" id="IPR003715">
    <property type="entry name" value="Poly_export_N"/>
</dbReference>
<evidence type="ECO:0000256" key="15">
    <source>
        <dbReference type="SAM" id="MobiDB-lite"/>
    </source>
</evidence>
<comment type="subcellular location">
    <subcellularLocation>
        <location evidence="1">Cell outer membrane</location>
        <topology evidence="1">Multi-pass membrane protein</topology>
    </subcellularLocation>
</comment>
<dbReference type="Proteomes" id="UP001597380">
    <property type="component" value="Unassembled WGS sequence"/>
</dbReference>
<organism evidence="20 21">
    <name type="scientific">Corallincola platygyrae</name>
    <dbReference type="NCBI Taxonomy" id="1193278"/>
    <lineage>
        <taxon>Bacteria</taxon>
        <taxon>Pseudomonadati</taxon>
        <taxon>Pseudomonadota</taxon>
        <taxon>Gammaproteobacteria</taxon>
        <taxon>Alteromonadales</taxon>
        <taxon>Psychromonadaceae</taxon>
        <taxon>Corallincola</taxon>
    </lineage>
</organism>
<evidence type="ECO:0000256" key="2">
    <source>
        <dbReference type="ARBA" id="ARBA00009450"/>
    </source>
</evidence>
<comment type="similarity">
    <text evidence="2">Belongs to the BexD/CtrA/VexA family.</text>
</comment>
<feature type="chain" id="PRO_5045379653" evidence="16">
    <location>
        <begin position="25"/>
        <end position="923"/>
    </location>
</feature>
<feature type="domain" description="SLBB" evidence="19">
    <location>
        <begin position="210"/>
        <end position="287"/>
    </location>
</feature>
<keyword evidence="5" id="KW-0762">Sugar transport</keyword>
<dbReference type="PANTHER" id="PTHR33619:SF3">
    <property type="entry name" value="POLYSACCHARIDE EXPORT PROTEIN GFCE-RELATED"/>
    <property type="match status" value="1"/>
</dbReference>
<proteinExistence type="inferred from homology"/>
<dbReference type="Pfam" id="PF10531">
    <property type="entry name" value="SLBB"/>
    <property type="match status" value="4"/>
</dbReference>
<keyword evidence="13" id="KW-0998">Cell outer membrane</keyword>
<evidence type="ECO:0000259" key="18">
    <source>
        <dbReference type="Pfam" id="PF10531"/>
    </source>
</evidence>
<evidence type="ECO:0000259" key="19">
    <source>
        <dbReference type="Pfam" id="PF22461"/>
    </source>
</evidence>
<evidence type="ECO:0000256" key="3">
    <source>
        <dbReference type="ARBA" id="ARBA00022448"/>
    </source>
</evidence>
<dbReference type="Pfam" id="PF22461">
    <property type="entry name" value="SLBB_2"/>
    <property type="match status" value="1"/>
</dbReference>
<evidence type="ECO:0000256" key="8">
    <source>
        <dbReference type="ARBA" id="ARBA00023047"/>
    </source>
</evidence>
<keyword evidence="12" id="KW-0564">Palmitate</keyword>
<keyword evidence="21" id="KW-1185">Reference proteome</keyword>
<dbReference type="Pfam" id="PF02563">
    <property type="entry name" value="Poly_export"/>
    <property type="match status" value="1"/>
</dbReference>
<dbReference type="InterPro" id="IPR019554">
    <property type="entry name" value="Soluble_ligand-bd"/>
</dbReference>
<evidence type="ECO:0000256" key="10">
    <source>
        <dbReference type="ARBA" id="ARBA00023114"/>
    </source>
</evidence>
<protein>
    <submittedName>
        <fullName evidence="20">SLBB domain-containing protein</fullName>
    </submittedName>
</protein>
<keyword evidence="14" id="KW-0449">Lipoprotein</keyword>
<evidence type="ECO:0000313" key="21">
    <source>
        <dbReference type="Proteomes" id="UP001597380"/>
    </source>
</evidence>
<evidence type="ECO:0000256" key="13">
    <source>
        <dbReference type="ARBA" id="ARBA00023237"/>
    </source>
</evidence>
<evidence type="ECO:0000256" key="4">
    <source>
        <dbReference type="ARBA" id="ARBA00022452"/>
    </source>
</evidence>
<feature type="domain" description="Soluble ligand binding" evidence="18">
    <location>
        <begin position="588"/>
        <end position="623"/>
    </location>
</feature>
<feature type="domain" description="Soluble ligand binding" evidence="18">
    <location>
        <begin position="682"/>
        <end position="721"/>
    </location>
</feature>
<keyword evidence="3" id="KW-0813">Transport</keyword>
<feature type="domain" description="Polysaccharide export protein N-terminal" evidence="17">
    <location>
        <begin position="131"/>
        <end position="202"/>
    </location>
</feature>
<reference evidence="21" key="1">
    <citation type="journal article" date="2019" name="Int. J. Syst. Evol. Microbiol.">
        <title>The Global Catalogue of Microorganisms (GCM) 10K type strain sequencing project: providing services to taxonomists for standard genome sequencing and annotation.</title>
        <authorList>
            <consortium name="The Broad Institute Genomics Platform"/>
            <consortium name="The Broad Institute Genome Sequencing Center for Infectious Disease"/>
            <person name="Wu L."/>
            <person name="Ma J."/>
        </authorList>
    </citation>
    <scope>NUCLEOTIDE SEQUENCE [LARGE SCALE GENOMIC DNA]</scope>
    <source>
        <strain evidence="21">CGMCC 1.10992</strain>
    </source>
</reference>
<evidence type="ECO:0000256" key="16">
    <source>
        <dbReference type="SAM" id="SignalP"/>
    </source>
</evidence>
<dbReference type="Gene3D" id="3.30.1950.10">
    <property type="entry name" value="wza like domain"/>
    <property type="match status" value="1"/>
</dbReference>
<feature type="compositionally biased region" description="Polar residues" evidence="15">
    <location>
        <begin position="57"/>
        <end position="73"/>
    </location>
</feature>
<keyword evidence="10" id="KW-0626">Porin</keyword>
<dbReference type="InterPro" id="IPR054765">
    <property type="entry name" value="SLBB_dom"/>
</dbReference>
<gene>
    <name evidence="20" type="ORF">ACFSJ3_02150</name>
</gene>
<accession>A0ABW4XJ16</accession>